<feature type="transmembrane region" description="Helical" evidence="2">
    <location>
        <begin position="24"/>
        <end position="43"/>
    </location>
</feature>
<keyword evidence="2" id="KW-1133">Transmembrane helix</keyword>
<dbReference type="STRING" id="1805146.AUJ27_00135"/>
<accession>A0A1J4TEP3</accession>
<evidence type="ECO:0000313" key="4">
    <source>
        <dbReference type="Proteomes" id="UP000183192"/>
    </source>
</evidence>
<evidence type="ECO:0000256" key="2">
    <source>
        <dbReference type="SAM" id="Phobius"/>
    </source>
</evidence>
<name>A0A1J4TEP3_9BACT</name>
<comment type="caution">
    <text evidence="3">The sequence shown here is derived from an EMBL/GenBank/DDBJ whole genome shotgun (WGS) entry which is preliminary data.</text>
</comment>
<keyword evidence="2" id="KW-0812">Transmembrane</keyword>
<evidence type="ECO:0000256" key="1">
    <source>
        <dbReference type="SAM" id="Coils"/>
    </source>
</evidence>
<reference evidence="3 4" key="1">
    <citation type="journal article" date="2016" name="Environ. Microbiol.">
        <title>Genomic resolution of a cold subsurface aquifer community provides metabolic insights for novel microbes adapted to high CO concentrations.</title>
        <authorList>
            <person name="Probst A.J."/>
            <person name="Castelle C.J."/>
            <person name="Singh A."/>
            <person name="Brown C.T."/>
            <person name="Anantharaman K."/>
            <person name="Sharon I."/>
            <person name="Hug L.A."/>
            <person name="Burstein D."/>
            <person name="Emerson J.B."/>
            <person name="Thomas B.C."/>
            <person name="Banfield J.F."/>
        </authorList>
    </citation>
    <scope>NUCLEOTIDE SEQUENCE [LARGE SCALE GENOMIC DNA]</scope>
    <source>
        <strain evidence="3">CG1_02_37_44</strain>
    </source>
</reference>
<proteinExistence type="predicted"/>
<protein>
    <submittedName>
        <fullName evidence="3">Uncharacterized protein</fullName>
    </submittedName>
</protein>
<sequence>MFNFSRRKGLNNIFVKILNSKSTYIFIIILMLIQFFLVSIIFFQNKNSKYLTEQTNFRVATIENQQKQLNEKLNSLQSNIMRLSSILYRLQPVDNNNN</sequence>
<keyword evidence="2" id="KW-0472">Membrane</keyword>
<dbReference type="Proteomes" id="UP000183192">
    <property type="component" value="Unassembled WGS sequence"/>
</dbReference>
<feature type="coiled-coil region" evidence="1">
    <location>
        <begin position="59"/>
        <end position="86"/>
    </location>
</feature>
<gene>
    <name evidence="3" type="ORF">AUJ27_00135</name>
</gene>
<organism evidence="3 4">
    <name type="scientific">Candidatus Falkowbacteria bacterium CG1_02_37_44</name>
    <dbReference type="NCBI Taxonomy" id="1805146"/>
    <lineage>
        <taxon>Bacteria</taxon>
        <taxon>Candidatus Falkowiibacteriota</taxon>
    </lineage>
</organism>
<dbReference type="AlphaFoldDB" id="A0A1J4TEP3"/>
<dbReference type="EMBL" id="MNUU01000004">
    <property type="protein sequence ID" value="OIO08663.1"/>
    <property type="molecule type" value="Genomic_DNA"/>
</dbReference>
<evidence type="ECO:0000313" key="3">
    <source>
        <dbReference type="EMBL" id="OIO08663.1"/>
    </source>
</evidence>
<keyword evidence="1" id="KW-0175">Coiled coil</keyword>